<dbReference type="Pfam" id="PF02518">
    <property type="entry name" value="HATPase_c"/>
    <property type="match status" value="1"/>
</dbReference>
<dbReference type="GO" id="GO:0016020">
    <property type="term" value="C:membrane"/>
    <property type="evidence" value="ECO:0007669"/>
    <property type="project" value="InterPro"/>
</dbReference>
<dbReference type="GO" id="GO:0046983">
    <property type="term" value="F:protein dimerization activity"/>
    <property type="evidence" value="ECO:0007669"/>
    <property type="project" value="InterPro"/>
</dbReference>
<evidence type="ECO:0000256" key="1">
    <source>
        <dbReference type="ARBA" id="ARBA00022679"/>
    </source>
</evidence>
<dbReference type="RefSeq" id="WP_207857632.1">
    <property type="nucleotide sequence ID" value="NZ_JAFREP010000004.1"/>
</dbReference>
<dbReference type="InterPro" id="IPR011110">
    <property type="entry name" value="Reg_prop"/>
</dbReference>
<dbReference type="Gene3D" id="3.30.565.10">
    <property type="entry name" value="Histidine kinase-like ATPase, C-terminal domain"/>
    <property type="match status" value="1"/>
</dbReference>
<keyword evidence="1" id="KW-0808">Transferase</keyword>
<dbReference type="Gene3D" id="2.60.40.10">
    <property type="entry name" value="Immunoglobulins"/>
    <property type="match status" value="1"/>
</dbReference>
<dbReference type="Gene3D" id="1.20.5.1930">
    <property type="match status" value="1"/>
</dbReference>
<evidence type="ECO:0000313" key="7">
    <source>
        <dbReference type="Proteomes" id="UP000664417"/>
    </source>
</evidence>
<dbReference type="Gene3D" id="2.130.10.10">
    <property type="entry name" value="YVTN repeat-like/Quinoprotein amine dehydrogenase"/>
    <property type="match status" value="3"/>
</dbReference>
<dbReference type="Pfam" id="PF07730">
    <property type="entry name" value="HisKA_3"/>
    <property type="match status" value="1"/>
</dbReference>
<dbReference type="InterPro" id="IPR050482">
    <property type="entry name" value="Sensor_HK_TwoCompSys"/>
</dbReference>
<sequence>MLHALLWLMVWDGAGEPVLPERLRFEHISVEHGLSQSTAQTMIQDQAGYLWIGTFIGLNRYDGYRFETFRHDPANPQSLPSNHVNALMEDHRGRLWIATMGGLCRYDGRDTSAPRFHRFPVNPDDENALFGDDITHVLQDHRGDIWVASRGMLHRYREAHDDFERFSVPHYQITGLAEDRWGRLWVATVHGMVMFDVARQPITLFGLYGRRCRTDTFMPINHVTSLFHDAAGDLWAAFPGVGMVLIPEDVSESQPLMINIRRLVVHDGIQDRDGLFWLATSAGVLLIEPKTMAWTRAYHDPKKPGSLSTDTTHFVFQDRQGTVWIGSLLGGLNKYVPHKPVFEHFKPNPFLEATLKGGFVNSFSEGPTDVLWIGSRPGLSAFQVSARRFLRLVGDPALDTILQNHRVVALHVDQRGDLWIGGDRQLLVVTPADFDPLAGTIGFRNFRRYHARDLGRFAHVSGFFEDGDTMWVTTFGAGLLRTQIGGDSHRFQRFTQTGKPGSLSSHLTRCAFRDRLGQLWVGTWRNGLNRMDEREGTFTTFRSGVGPDRLSEDTITALAQSARGNRIWVATYGGGLNALDPATGRFTAITTRDGLPDNTVYGILVHGDDLWVSTNHGIACIADADDPGRRTIRRYAVHDGLQSQEFNRGAFFKGRAGWMVMGGINGFNLFDPSTMNEPIDAGDVVLSDVFVNGRSRRFEKPLHQLSELSFGPETRMIGFAFTSLNFAAPGRNHYAYRLDGVDAEWHQAEDRNSLQYSNLDPGSYVLRAYTLNREGDLSGRELRLALTIEPAFHQTWLFRASLLLAVGLMIGGVIWWRFDTLQREQQRRRDFARGLIEAQERDRARIADELHDSLGQNLLVINNELQLQAQMPHAAALQEDLMQMSHWVVDAVEEVRRIAYNLRPHQLDRLGLKRAIRSMANLLTRGGNLQLKLVLDDIEGLLDKERETHLFRIVQEGLHNMVRHAGADQIELHLTHAADRLTMVLTDNGRGFDVKAAERLGKGMGLRTMAERADLMGGILKLESQPGGGTRLTLTVSTVR</sequence>
<dbReference type="InterPro" id="IPR005467">
    <property type="entry name" value="His_kinase_dom"/>
</dbReference>
<dbReference type="SMART" id="SM00387">
    <property type="entry name" value="HATPase_c"/>
    <property type="match status" value="1"/>
</dbReference>
<dbReference type="Pfam" id="PF07495">
    <property type="entry name" value="Y_Y_Y"/>
    <property type="match status" value="1"/>
</dbReference>
<evidence type="ECO:0000256" key="4">
    <source>
        <dbReference type="SAM" id="Phobius"/>
    </source>
</evidence>
<dbReference type="PANTHER" id="PTHR24421">
    <property type="entry name" value="NITRATE/NITRITE SENSOR PROTEIN NARX-RELATED"/>
    <property type="match status" value="1"/>
</dbReference>
<comment type="caution">
    <text evidence="6">The sequence shown here is derived from an EMBL/GenBank/DDBJ whole genome shotgun (WGS) entry which is preliminary data.</text>
</comment>
<dbReference type="InterPro" id="IPR036890">
    <property type="entry name" value="HATPase_C_sf"/>
</dbReference>
<evidence type="ECO:0000313" key="6">
    <source>
        <dbReference type="EMBL" id="MBO1318058.1"/>
    </source>
</evidence>
<dbReference type="EMBL" id="JAFREP010000004">
    <property type="protein sequence ID" value="MBO1318058.1"/>
    <property type="molecule type" value="Genomic_DNA"/>
</dbReference>
<evidence type="ECO:0000256" key="3">
    <source>
        <dbReference type="ARBA" id="ARBA00023012"/>
    </source>
</evidence>
<dbReference type="GO" id="GO:0000155">
    <property type="term" value="F:phosphorelay sensor kinase activity"/>
    <property type="evidence" value="ECO:0007669"/>
    <property type="project" value="InterPro"/>
</dbReference>
<accession>A0A8J7U380</accession>
<feature type="domain" description="Histidine kinase" evidence="5">
    <location>
        <begin position="845"/>
        <end position="1040"/>
    </location>
</feature>
<reference evidence="6" key="1">
    <citation type="submission" date="2021-03" db="EMBL/GenBank/DDBJ databases">
        <authorList>
            <person name="Wang G."/>
        </authorList>
    </citation>
    <scope>NUCLEOTIDE SEQUENCE</scope>
    <source>
        <strain evidence="6">KCTC 12899</strain>
    </source>
</reference>
<keyword evidence="2" id="KW-0418">Kinase</keyword>
<dbReference type="InterPro" id="IPR003594">
    <property type="entry name" value="HATPase_dom"/>
</dbReference>
<evidence type="ECO:0000259" key="5">
    <source>
        <dbReference type="PROSITE" id="PS50109"/>
    </source>
</evidence>
<keyword evidence="4" id="KW-0472">Membrane</keyword>
<keyword evidence="3" id="KW-0902">Two-component regulatory system</keyword>
<dbReference type="Proteomes" id="UP000664417">
    <property type="component" value="Unassembled WGS sequence"/>
</dbReference>
<name>A0A8J7U380_9BACT</name>
<evidence type="ECO:0000256" key="2">
    <source>
        <dbReference type="ARBA" id="ARBA00022777"/>
    </source>
</evidence>
<feature type="transmembrane region" description="Helical" evidence="4">
    <location>
        <begin position="796"/>
        <end position="818"/>
    </location>
</feature>
<dbReference type="SUPFAM" id="SSF55874">
    <property type="entry name" value="ATPase domain of HSP90 chaperone/DNA topoisomerase II/histidine kinase"/>
    <property type="match status" value="1"/>
</dbReference>
<keyword evidence="4" id="KW-1133">Transmembrane helix</keyword>
<dbReference type="AlphaFoldDB" id="A0A8J7U380"/>
<dbReference type="InterPro" id="IPR011712">
    <property type="entry name" value="Sig_transdc_His_kin_sub3_dim/P"/>
</dbReference>
<proteinExistence type="predicted"/>
<dbReference type="Pfam" id="PF07494">
    <property type="entry name" value="Reg_prop"/>
    <property type="match status" value="2"/>
</dbReference>
<keyword evidence="7" id="KW-1185">Reference proteome</keyword>
<keyword evidence="4" id="KW-0812">Transmembrane</keyword>
<dbReference type="SUPFAM" id="SSF63829">
    <property type="entry name" value="Calcium-dependent phosphotriesterase"/>
    <property type="match status" value="2"/>
</dbReference>
<protein>
    <recommendedName>
        <fullName evidence="5">Histidine kinase domain-containing protein</fullName>
    </recommendedName>
</protein>
<dbReference type="InterPro" id="IPR015943">
    <property type="entry name" value="WD40/YVTN_repeat-like_dom_sf"/>
</dbReference>
<dbReference type="InterPro" id="IPR013783">
    <property type="entry name" value="Ig-like_fold"/>
</dbReference>
<dbReference type="CDD" id="cd16917">
    <property type="entry name" value="HATPase_UhpB-NarQ-NarX-like"/>
    <property type="match status" value="1"/>
</dbReference>
<dbReference type="InterPro" id="IPR011123">
    <property type="entry name" value="Y_Y_Y"/>
</dbReference>
<dbReference type="PROSITE" id="PS50109">
    <property type="entry name" value="HIS_KIN"/>
    <property type="match status" value="1"/>
</dbReference>
<gene>
    <name evidence="6" type="ORF">J3U88_06250</name>
</gene>
<organism evidence="6 7">
    <name type="scientific">Acanthopleuribacter pedis</name>
    <dbReference type="NCBI Taxonomy" id="442870"/>
    <lineage>
        <taxon>Bacteria</taxon>
        <taxon>Pseudomonadati</taxon>
        <taxon>Acidobacteriota</taxon>
        <taxon>Holophagae</taxon>
        <taxon>Acanthopleuribacterales</taxon>
        <taxon>Acanthopleuribacteraceae</taxon>
        <taxon>Acanthopleuribacter</taxon>
    </lineage>
</organism>